<proteinExistence type="predicted"/>
<dbReference type="InterPro" id="IPR001981">
    <property type="entry name" value="Colipase"/>
</dbReference>
<dbReference type="GO" id="GO:0016042">
    <property type="term" value="P:lipid catabolic process"/>
    <property type="evidence" value="ECO:0007669"/>
    <property type="project" value="InterPro"/>
</dbReference>
<dbReference type="GO" id="GO:0005576">
    <property type="term" value="C:extracellular region"/>
    <property type="evidence" value="ECO:0007669"/>
    <property type="project" value="InterPro"/>
</dbReference>
<feature type="chain" id="PRO_5002714423" evidence="1">
    <location>
        <begin position="20"/>
        <end position="119"/>
    </location>
</feature>
<evidence type="ECO:0000313" key="3">
    <source>
        <dbReference type="Proteomes" id="UP000001593"/>
    </source>
</evidence>
<dbReference type="InParanoid" id="A7RHB9"/>
<dbReference type="GO" id="GO:0007586">
    <property type="term" value="P:digestion"/>
    <property type="evidence" value="ECO:0007669"/>
    <property type="project" value="InterPro"/>
</dbReference>
<dbReference type="EMBL" id="DS469510">
    <property type="protein sequence ID" value="EDO49321.1"/>
    <property type="molecule type" value="Genomic_DNA"/>
</dbReference>
<organism evidence="2 3">
    <name type="scientific">Nematostella vectensis</name>
    <name type="common">Starlet sea anemone</name>
    <dbReference type="NCBI Taxonomy" id="45351"/>
    <lineage>
        <taxon>Eukaryota</taxon>
        <taxon>Metazoa</taxon>
        <taxon>Cnidaria</taxon>
        <taxon>Anthozoa</taxon>
        <taxon>Hexacorallia</taxon>
        <taxon>Actiniaria</taxon>
        <taxon>Edwardsiidae</taxon>
        <taxon>Nematostella</taxon>
    </lineage>
</organism>
<dbReference type="Proteomes" id="UP000001593">
    <property type="component" value="Unassembled WGS sequence"/>
</dbReference>
<dbReference type="Gene3D" id="2.10.80.10">
    <property type="entry name" value="Lipase, subunit A"/>
    <property type="match status" value="1"/>
</dbReference>
<keyword evidence="1" id="KW-0732">Signal</keyword>
<keyword evidence="3" id="KW-1185">Reference proteome</keyword>
<dbReference type="GO" id="GO:0008047">
    <property type="term" value="F:enzyme activator activity"/>
    <property type="evidence" value="ECO:0007669"/>
    <property type="project" value="InterPro"/>
</dbReference>
<evidence type="ECO:0000313" key="2">
    <source>
        <dbReference type="EMBL" id="EDO49321.1"/>
    </source>
</evidence>
<dbReference type="AlphaFoldDB" id="A7RHB9"/>
<evidence type="ECO:0000256" key="1">
    <source>
        <dbReference type="SAM" id="SignalP"/>
    </source>
</evidence>
<gene>
    <name evidence="2" type="ORF">NEMVEDRAFT_v1g197150</name>
</gene>
<dbReference type="OrthoDB" id="5987550at2759"/>
<accession>A7RHB9</accession>
<sequence length="119" mass="13215">MDLPMAVLVSLLVASVVIASPVTKGKHQGTSWMQCKTSRDCEMDECCVALMKSEVKVCKRRPQLGNHCTPTIMPGIDGRCPCSSGLTCALTFMDNMGLRDKYQCVLVPDSDREFEKRRQ</sequence>
<name>A7RHB9_NEMVE</name>
<dbReference type="HOGENOM" id="CLU_2064219_0_0_1"/>
<feature type="signal peptide" evidence="1">
    <location>
        <begin position="1"/>
        <end position="19"/>
    </location>
</feature>
<reference evidence="2 3" key="1">
    <citation type="journal article" date="2007" name="Science">
        <title>Sea anemone genome reveals ancestral eumetazoan gene repertoire and genomic organization.</title>
        <authorList>
            <person name="Putnam N.H."/>
            <person name="Srivastava M."/>
            <person name="Hellsten U."/>
            <person name="Dirks B."/>
            <person name="Chapman J."/>
            <person name="Salamov A."/>
            <person name="Terry A."/>
            <person name="Shapiro H."/>
            <person name="Lindquist E."/>
            <person name="Kapitonov V.V."/>
            <person name="Jurka J."/>
            <person name="Genikhovich G."/>
            <person name="Grigoriev I.V."/>
            <person name="Lucas S.M."/>
            <person name="Steele R.E."/>
            <person name="Finnerty J.R."/>
            <person name="Technau U."/>
            <person name="Martindale M.Q."/>
            <person name="Rokhsar D.S."/>
        </authorList>
    </citation>
    <scope>NUCLEOTIDE SEQUENCE [LARGE SCALE GENOMIC DNA]</scope>
    <source>
        <strain evidence="3">CH2 X CH6</strain>
    </source>
</reference>
<dbReference type="PANTHER" id="PTHR10041:SF5">
    <property type="entry name" value="LEUCINE-RICH COLIPASE-LIKE PROTEIN 1"/>
    <property type="match status" value="1"/>
</dbReference>
<dbReference type="PANTHER" id="PTHR10041">
    <property type="entry name" value="COLIPASE"/>
    <property type="match status" value="1"/>
</dbReference>
<protein>
    <submittedName>
        <fullName evidence="2">Uncharacterized protein</fullName>
    </submittedName>
</protein>
<dbReference type="KEGG" id="nve:5521599"/>
<dbReference type="OMA" id="EMDECCV"/>